<sequence>MNRFATALGAALLALGLAGSEAAAQRGDPQALRIRLFGDLRSLDPFISPEYMARNHGYMVYDTLFALDARLQPRPQMVERWSVSEDQLTWSFTLRDGLAFHDGQPVTPADVIASLRRWAVRDGLGQQIMALASAIEPIDAKSFRVVLRQPFGLMLQALAKPSGQPPFIMPARVAATPPETAVTDPTGSGPFTLRPADWRVGDRVTYRRNPAYVPRAEPPDGLAGGRRAGIERVEWVYLPDAQTALNALVAGEIDIFEELPPDLFPIVQRNRNLRLGPQDSVGVQAIFRMNQAVPPFDNPRLRQAMRLLVDPAHAMPAYMTDPALWRDCRSFYTCTSPYATQAGWVAPNLEAARRAVAESGYDGTPVVVLDAQDSTISHTFALVAADMLRRAGMTVDVQAMDWATLIQRRLSRSPGPNGWGLFVSAPTGLDGMDPSGHNAMRSACERTALPGWPCDAEMERLRNAFVAATNDAQRREAAEAYHRRATETVPYMPLGQFSLVRGYSARLRGILDAPVPVYWNISKAVE</sequence>
<dbReference type="InterPro" id="IPR000914">
    <property type="entry name" value="SBP_5_dom"/>
</dbReference>
<evidence type="ECO:0000256" key="2">
    <source>
        <dbReference type="ARBA" id="ARBA00005695"/>
    </source>
</evidence>
<dbReference type="CDD" id="cd08502">
    <property type="entry name" value="PBP2_NikA_DppA_OppA_like_16"/>
    <property type="match status" value="1"/>
</dbReference>
<comment type="caution">
    <text evidence="6">The sequence shown here is derived from an EMBL/GenBank/DDBJ whole genome shotgun (WGS) entry which is preliminary data.</text>
</comment>
<evidence type="ECO:0000259" key="5">
    <source>
        <dbReference type="Pfam" id="PF00496"/>
    </source>
</evidence>
<dbReference type="PANTHER" id="PTHR30290:SF38">
    <property type="entry name" value="D,D-DIPEPTIDE-BINDING PERIPLASMIC PROTEIN DDPA-RELATED"/>
    <property type="match status" value="1"/>
</dbReference>
<evidence type="ECO:0000313" key="6">
    <source>
        <dbReference type="EMBL" id="MBR0663532.1"/>
    </source>
</evidence>
<protein>
    <submittedName>
        <fullName evidence="6">ABC transporter substrate-binding protein</fullName>
    </submittedName>
</protein>
<feature type="signal peptide" evidence="4">
    <location>
        <begin position="1"/>
        <end position="23"/>
    </location>
</feature>
<dbReference type="Proteomes" id="UP001196870">
    <property type="component" value="Unassembled WGS sequence"/>
</dbReference>
<dbReference type="PIRSF" id="PIRSF002741">
    <property type="entry name" value="MppA"/>
    <property type="match status" value="1"/>
</dbReference>
<evidence type="ECO:0000256" key="3">
    <source>
        <dbReference type="ARBA" id="ARBA00022729"/>
    </source>
</evidence>
<feature type="chain" id="PRO_5045838645" evidence="4">
    <location>
        <begin position="24"/>
        <end position="526"/>
    </location>
</feature>
<dbReference type="SUPFAM" id="SSF53850">
    <property type="entry name" value="Periplasmic binding protein-like II"/>
    <property type="match status" value="1"/>
</dbReference>
<keyword evidence="7" id="KW-1185">Reference proteome</keyword>
<comment type="similarity">
    <text evidence="2">Belongs to the bacterial solute-binding protein 5 family.</text>
</comment>
<feature type="domain" description="Solute-binding protein family 5" evidence="5">
    <location>
        <begin position="73"/>
        <end position="412"/>
    </location>
</feature>
<dbReference type="PANTHER" id="PTHR30290">
    <property type="entry name" value="PERIPLASMIC BINDING COMPONENT OF ABC TRANSPORTER"/>
    <property type="match status" value="1"/>
</dbReference>
<evidence type="ECO:0000313" key="7">
    <source>
        <dbReference type="Proteomes" id="UP001196870"/>
    </source>
</evidence>
<reference evidence="7" key="1">
    <citation type="journal article" date="2021" name="Syst. Appl. Microbiol.">
        <title>Roseomonas hellenica sp. nov., isolated from roots of wild-growing Alkanna tinctoria.</title>
        <authorList>
            <person name="Rat A."/>
            <person name="Naranjo H.D."/>
            <person name="Lebbe L."/>
            <person name="Cnockaert M."/>
            <person name="Krigas N."/>
            <person name="Grigoriadou K."/>
            <person name="Maloupa E."/>
            <person name="Willems A."/>
        </authorList>
    </citation>
    <scope>NUCLEOTIDE SEQUENCE [LARGE SCALE GENOMIC DNA]</scope>
    <source>
        <strain evidence="7">LMG 31523</strain>
    </source>
</reference>
<dbReference type="RefSeq" id="WP_211851130.1">
    <property type="nucleotide sequence ID" value="NZ_JAAGBB010000004.1"/>
</dbReference>
<gene>
    <name evidence="6" type="ORF">GXW71_04095</name>
</gene>
<dbReference type="Pfam" id="PF00496">
    <property type="entry name" value="SBP_bac_5"/>
    <property type="match status" value="1"/>
</dbReference>
<organism evidence="6 7">
    <name type="scientific">Plastoroseomonas hellenica</name>
    <dbReference type="NCBI Taxonomy" id="2687306"/>
    <lineage>
        <taxon>Bacteria</taxon>
        <taxon>Pseudomonadati</taxon>
        <taxon>Pseudomonadota</taxon>
        <taxon>Alphaproteobacteria</taxon>
        <taxon>Acetobacterales</taxon>
        <taxon>Acetobacteraceae</taxon>
        <taxon>Plastoroseomonas</taxon>
    </lineage>
</organism>
<evidence type="ECO:0000256" key="1">
    <source>
        <dbReference type="ARBA" id="ARBA00004418"/>
    </source>
</evidence>
<dbReference type="InterPro" id="IPR039424">
    <property type="entry name" value="SBP_5"/>
</dbReference>
<name>A0ABS5ETC0_9PROT</name>
<comment type="subcellular location">
    <subcellularLocation>
        <location evidence="1">Periplasm</location>
    </subcellularLocation>
</comment>
<accession>A0ABS5ETC0</accession>
<dbReference type="Gene3D" id="3.40.190.10">
    <property type="entry name" value="Periplasmic binding protein-like II"/>
    <property type="match status" value="1"/>
</dbReference>
<dbReference type="Gene3D" id="3.10.105.10">
    <property type="entry name" value="Dipeptide-binding Protein, Domain 3"/>
    <property type="match status" value="1"/>
</dbReference>
<evidence type="ECO:0000256" key="4">
    <source>
        <dbReference type="SAM" id="SignalP"/>
    </source>
</evidence>
<dbReference type="InterPro" id="IPR030678">
    <property type="entry name" value="Peptide/Ni-bd"/>
</dbReference>
<dbReference type="EMBL" id="JAAGBB010000004">
    <property type="protein sequence ID" value="MBR0663532.1"/>
    <property type="molecule type" value="Genomic_DNA"/>
</dbReference>
<keyword evidence="3 4" id="KW-0732">Signal</keyword>
<proteinExistence type="inferred from homology"/>